<dbReference type="Proteomes" id="UP000192578">
    <property type="component" value="Unassembled WGS sequence"/>
</dbReference>
<evidence type="ECO:0000313" key="4">
    <source>
        <dbReference type="Proteomes" id="UP000192578"/>
    </source>
</evidence>
<keyword evidence="4" id="KW-1185">Reference proteome</keyword>
<evidence type="ECO:0000256" key="1">
    <source>
        <dbReference type="SAM" id="Coils"/>
    </source>
</evidence>
<feature type="coiled-coil region" evidence="1">
    <location>
        <begin position="245"/>
        <end position="307"/>
    </location>
</feature>
<feature type="region of interest" description="Disordered" evidence="2">
    <location>
        <begin position="18"/>
        <end position="49"/>
    </location>
</feature>
<evidence type="ECO:0000256" key="2">
    <source>
        <dbReference type="SAM" id="MobiDB-lite"/>
    </source>
</evidence>
<feature type="compositionally biased region" description="Basic and acidic residues" evidence="2">
    <location>
        <begin position="32"/>
        <end position="47"/>
    </location>
</feature>
<gene>
    <name evidence="3" type="ORF">BV898_09909</name>
</gene>
<accession>A0A1W0WLA5</accession>
<protein>
    <submittedName>
        <fullName evidence="3">Uncharacterized protein</fullName>
    </submittedName>
</protein>
<comment type="caution">
    <text evidence="3">The sequence shown here is derived from an EMBL/GenBank/DDBJ whole genome shotgun (WGS) entry which is preliminary data.</text>
</comment>
<proteinExistence type="predicted"/>
<name>A0A1W0WLA5_HYPEX</name>
<dbReference type="EMBL" id="MTYJ01000080">
    <property type="protein sequence ID" value="OQV15988.1"/>
    <property type="molecule type" value="Genomic_DNA"/>
</dbReference>
<evidence type="ECO:0000313" key="3">
    <source>
        <dbReference type="EMBL" id="OQV15988.1"/>
    </source>
</evidence>
<organism evidence="3 4">
    <name type="scientific">Hypsibius exemplaris</name>
    <name type="common">Freshwater tardigrade</name>
    <dbReference type="NCBI Taxonomy" id="2072580"/>
    <lineage>
        <taxon>Eukaryota</taxon>
        <taxon>Metazoa</taxon>
        <taxon>Ecdysozoa</taxon>
        <taxon>Tardigrada</taxon>
        <taxon>Eutardigrada</taxon>
        <taxon>Parachela</taxon>
        <taxon>Hypsibioidea</taxon>
        <taxon>Hypsibiidae</taxon>
        <taxon>Hypsibius</taxon>
    </lineage>
</organism>
<keyword evidence="1" id="KW-0175">Coiled coil</keyword>
<dbReference type="AlphaFoldDB" id="A0A1W0WLA5"/>
<dbReference type="Gene3D" id="1.20.5.340">
    <property type="match status" value="1"/>
</dbReference>
<feature type="compositionally biased region" description="Basic residues" evidence="2">
    <location>
        <begin position="21"/>
        <end position="31"/>
    </location>
</feature>
<reference evidence="4" key="1">
    <citation type="submission" date="2017-01" db="EMBL/GenBank/DDBJ databases">
        <title>Comparative genomics of anhydrobiosis in the tardigrade Hypsibius dujardini.</title>
        <authorList>
            <person name="Yoshida Y."/>
            <person name="Koutsovoulos G."/>
            <person name="Laetsch D."/>
            <person name="Stevens L."/>
            <person name="Kumar S."/>
            <person name="Horikawa D."/>
            <person name="Ishino K."/>
            <person name="Komine S."/>
            <person name="Tomita M."/>
            <person name="Blaxter M."/>
            <person name="Arakawa K."/>
        </authorList>
    </citation>
    <scope>NUCLEOTIDE SEQUENCE [LARGE SCALE GENOMIC DNA]</scope>
    <source>
        <strain evidence="4">Z151</strain>
    </source>
</reference>
<sequence length="336" mass="38001">MPMNGQYNLVMRCDYPPDVTRHRHASPKHSRPGRDDRLQPDQAEGHRNGVRVVGGTEGRTLAEAALSGDIKRSCLLLLRLLSCSDFIREQDFVIRDLRADADLQQKDVKIAQQAAQIAELQRFIREQDFVIRDLRADVRTLTARIGAQEELIDGYKKAGNVAAFGYLQQREVTVLRALVRTLTARIGAQEELIDGYKKAGNVAAFGYLQQREVTVLRALFDNYVKDSTRVLDDQARKHSSAWSLVKELEERVEGLEEKKSNLQMRVKGLEEEKSNLQMRVEGLEEEKSNLQMRVKGLEMNQTELQEQLKASVKNEKLPQDGEITAAAAVVTKVFAC</sequence>